<dbReference type="PROSITE" id="PS51257">
    <property type="entry name" value="PROKAR_LIPOPROTEIN"/>
    <property type="match status" value="1"/>
</dbReference>
<gene>
    <name evidence="1" type="ORF">TOL_2973</name>
</gene>
<protein>
    <submittedName>
        <fullName evidence="1">Uncharacterized protein</fullName>
    </submittedName>
</protein>
<proteinExistence type="predicted"/>
<reference evidence="1 2" key="1">
    <citation type="journal article" date="2013" name="Genome Announc.">
        <title>Genome Sequence of Thalassolituus oleivorans MIL-1 (DSM 14913T).</title>
        <authorList>
            <person name="Golyshin P.N."/>
            <person name="Werner J."/>
            <person name="Chernikova T.N."/>
            <person name="Tran H."/>
            <person name="Ferrer M."/>
            <person name="Yakimov M.M."/>
            <person name="Teeling H."/>
            <person name="Golyshina O.V."/>
        </authorList>
    </citation>
    <scope>NUCLEOTIDE SEQUENCE [LARGE SCALE GENOMIC DNA]</scope>
    <source>
        <strain evidence="1 2">MIL-1</strain>
    </source>
</reference>
<organism evidence="1 2">
    <name type="scientific">Thalassolituus oleivorans MIL-1</name>
    <dbReference type="NCBI Taxonomy" id="1298593"/>
    <lineage>
        <taxon>Bacteria</taxon>
        <taxon>Pseudomonadati</taxon>
        <taxon>Pseudomonadota</taxon>
        <taxon>Gammaproteobacteria</taxon>
        <taxon>Oceanospirillales</taxon>
        <taxon>Oceanospirillaceae</taxon>
        <taxon>Thalassolituus</taxon>
    </lineage>
</organism>
<evidence type="ECO:0000313" key="2">
    <source>
        <dbReference type="Proteomes" id="UP000011866"/>
    </source>
</evidence>
<dbReference type="AlphaFoldDB" id="M5DUY5"/>
<keyword evidence="2" id="KW-1185">Reference proteome</keyword>
<dbReference type="EMBL" id="HF680312">
    <property type="protein sequence ID" value="CCU73369.1"/>
    <property type="molecule type" value="Genomic_DNA"/>
</dbReference>
<dbReference type="HOGENOM" id="CLU_2792630_0_0_6"/>
<dbReference type="KEGG" id="tol:TOL_2973"/>
<evidence type="ECO:0000313" key="1">
    <source>
        <dbReference type="EMBL" id="CCU73369.1"/>
    </source>
</evidence>
<dbReference type="Proteomes" id="UP000011866">
    <property type="component" value="Chromosome"/>
</dbReference>
<name>M5DUY5_9GAMM</name>
<accession>M5DUY5</accession>
<sequence>MNEVRIPYMPNKTIFILAIFFFVACAGVMGNVAASNDRGLILNRIIEFSPQGATIFYWVIRLLDCLRK</sequence>
<dbReference type="eggNOG" id="ENOG5031CE3">
    <property type="taxonomic scope" value="Bacteria"/>
</dbReference>